<sequence>MPSSRRDHRTLTLKPHQFAHIGIAKSFQITNLFPNFSALENVRIALQAHVSRYGLWRRRADLADLVEEAMGVCASSGSASEATRTFEPS</sequence>
<comment type="caution">
    <text evidence="1">The sequence shown here is derived from an EMBL/GenBank/DDBJ whole genome shotgun (WGS) entry which is preliminary data.</text>
</comment>
<protein>
    <submittedName>
        <fullName evidence="1">Uncharacterized protein</fullName>
    </submittedName>
</protein>
<gene>
    <name evidence="1" type="ORF">GCM10009097_60150</name>
</gene>
<proteinExistence type="predicted"/>
<accession>A0ABN1D747</accession>
<evidence type="ECO:0000313" key="2">
    <source>
        <dbReference type="Proteomes" id="UP001501706"/>
    </source>
</evidence>
<dbReference type="Proteomes" id="UP001501706">
    <property type="component" value="Unassembled WGS sequence"/>
</dbReference>
<evidence type="ECO:0000313" key="1">
    <source>
        <dbReference type="EMBL" id="GAA0536091.1"/>
    </source>
</evidence>
<name>A0ABN1D747_9BURK</name>
<dbReference type="EMBL" id="BAAAEN010000079">
    <property type="protein sequence ID" value="GAA0536091.1"/>
    <property type="molecule type" value="Genomic_DNA"/>
</dbReference>
<organism evidence="1 2">
    <name type="scientific">Pigmentiphaga daeguensis</name>
    <dbReference type="NCBI Taxonomy" id="414049"/>
    <lineage>
        <taxon>Bacteria</taxon>
        <taxon>Pseudomonadati</taxon>
        <taxon>Pseudomonadota</taxon>
        <taxon>Betaproteobacteria</taxon>
        <taxon>Burkholderiales</taxon>
        <taxon>Alcaligenaceae</taxon>
        <taxon>Pigmentiphaga</taxon>
    </lineage>
</organism>
<reference evidence="1 2" key="1">
    <citation type="journal article" date="2019" name="Int. J. Syst. Evol. Microbiol.">
        <title>The Global Catalogue of Microorganisms (GCM) 10K type strain sequencing project: providing services to taxonomists for standard genome sequencing and annotation.</title>
        <authorList>
            <consortium name="The Broad Institute Genomics Platform"/>
            <consortium name="The Broad Institute Genome Sequencing Center for Infectious Disease"/>
            <person name="Wu L."/>
            <person name="Ma J."/>
        </authorList>
    </citation>
    <scope>NUCLEOTIDE SEQUENCE [LARGE SCALE GENOMIC DNA]</scope>
    <source>
        <strain evidence="1 2">JCM 14330</strain>
    </source>
</reference>
<keyword evidence="2" id="KW-1185">Reference proteome</keyword>